<dbReference type="AlphaFoldDB" id="A0A7S2UM05"/>
<sequence length="166" mass="18741">MTSTLFTAAIFLALSSEGADAAFGVSRVHTMRSSTSLNLEDSVADMIDQALYKQSHKKEIEDQFQKKQQAVAEVSIPQGFDFDESDIMENISHIQQRRDRLLAKRNPQAYCADRCVATGNCDVFEDIFKFSPQEVMAFCEECVLSEDEEPCDVPDSFHDHFMSLKP</sequence>
<reference evidence="2" key="1">
    <citation type="submission" date="2021-01" db="EMBL/GenBank/DDBJ databases">
        <authorList>
            <person name="Corre E."/>
            <person name="Pelletier E."/>
            <person name="Niang G."/>
            <person name="Scheremetjew M."/>
            <person name="Finn R."/>
            <person name="Kale V."/>
            <person name="Holt S."/>
            <person name="Cochrane G."/>
            <person name="Meng A."/>
            <person name="Brown T."/>
            <person name="Cohen L."/>
        </authorList>
    </citation>
    <scope>NUCLEOTIDE SEQUENCE</scope>
    <source>
        <strain evidence="2">CCMP2084</strain>
    </source>
</reference>
<gene>
    <name evidence="2" type="ORF">ASEP1449_LOCUS14263</name>
</gene>
<evidence type="ECO:0000313" key="2">
    <source>
        <dbReference type="EMBL" id="CAD9822429.1"/>
    </source>
</evidence>
<organism evidence="2">
    <name type="scientific">Attheya septentrionalis</name>
    <dbReference type="NCBI Taxonomy" id="420275"/>
    <lineage>
        <taxon>Eukaryota</taxon>
        <taxon>Sar</taxon>
        <taxon>Stramenopiles</taxon>
        <taxon>Ochrophyta</taxon>
        <taxon>Bacillariophyta</taxon>
        <taxon>Coscinodiscophyceae</taxon>
        <taxon>Chaetocerotophycidae</taxon>
        <taxon>Chaetocerotales</taxon>
        <taxon>Attheyaceae</taxon>
        <taxon>Attheya</taxon>
    </lineage>
</organism>
<accession>A0A7S2UM05</accession>
<protein>
    <submittedName>
        <fullName evidence="2">Uncharacterized protein</fullName>
    </submittedName>
</protein>
<name>A0A7S2UM05_9STRA</name>
<feature type="chain" id="PRO_5030823541" evidence="1">
    <location>
        <begin position="22"/>
        <end position="166"/>
    </location>
</feature>
<keyword evidence="1" id="KW-0732">Signal</keyword>
<feature type="signal peptide" evidence="1">
    <location>
        <begin position="1"/>
        <end position="21"/>
    </location>
</feature>
<dbReference type="EMBL" id="HBHQ01021149">
    <property type="protein sequence ID" value="CAD9822429.1"/>
    <property type="molecule type" value="Transcribed_RNA"/>
</dbReference>
<evidence type="ECO:0000256" key="1">
    <source>
        <dbReference type="SAM" id="SignalP"/>
    </source>
</evidence>
<proteinExistence type="predicted"/>